<feature type="compositionally biased region" description="Basic residues" evidence="1">
    <location>
        <begin position="189"/>
        <end position="198"/>
    </location>
</feature>
<protein>
    <submittedName>
        <fullName evidence="2">Uncharacterized protein</fullName>
    </submittedName>
</protein>
<proteinExistence type="predicted"/>
<dbReference type="RefSeq" id="WP_038094667.1">
    <property type="nucleotide sequence ID" value="NZ_JMIR01000063.1"/>
</dbReference>
<evidence type="ECO:0000313" key="3">
    <source>
        <dbReference type="Proteomes" id="UP000027931"/>
    </source>
</evidence>
<gene>
    <name evidence="2" type="ORF">EL26_23895</name>
</gene>
<evidence type="ECO:0000313" key="2">
    <source>
        <dbReference type="EMBL" id="KEO80865.1"/>
    </source>
</evidence>
<feature type="region of interest" description="Disordered" evidence="1">
    <location>
        <begin position="173"/>
        <end position="198"/>
    </location>
</feature>
<dbReference type="EMBL" id="JMIR01000063">
    <property type="protein sequence ID" value="KEO80865.1"/>
    <property type="molecule type" value="Genomic_DNA"/>
</dbReference>
<organism evidence="2 3">
    <name type="scientific">Tumebacillus flagellatus</name>
    <dbReference type="NCBI Taxonomy" id="1157490"/>
    <lineage>
        <taxon>Bacteria</taxon>
        <taxon>Bacillati</taxon>
        <taxon>Bacillota</taxon>
        <taxon>Bacilli</taxon>
        <taxon>Bacillales</taxon>
        <taxon>Alicyclobacillaceae</taxon>
        <taxon>Tumebacillus</taxon>
    </lineage>
</organism>
<dbReference type="STRING" id="1157490.EL26_23895"/>
<name>A0A074LJT3_9BACL</name>
<keyword evidence="3" id="KW-1185">Reference proteome</keyword>
<dbReference type="AlphaFoldDB" id="A0A074LJT3"/>
<dbReference type="Proteomes" id="UP000027931">
    <property type="component" value="Unassembled WGS sequence"/>
</dbReference>
<sequence length="198" mass="22906">MTITNERLRDMAEQLAPDMEAARMLSPEELYRISLVCHAATPGPWKWLRYEDGFPYRIVSEQDDMLVADACESAESDSDSFGMNVIDITTEDEEFIRFASYALPVAIEHIKAQEEEISALRERLRKQGEHAELKAILTVHDMQEEEETTTDDSTTLLLIRYYTRTGRFDPMLKKNRCRGRQNGSGNPARRPRRHRLPD</sequence>
<evidence type="ECO:0000256" key="1">
    <source>
        <dbReference type="SAM" id="MobiDB-lite"/>
    </source>
</evidence>
<reference evidence="2 3" key="1">
    <citation type="journal article" date="2013" name="Int. J. Syst. Evol. Microbiol.">
        <title>Tumebacillus flagellatus sp. nov., an alpha-amylase/pullulanase-producing bacterium isolated from cassava wastewater.</title>
        <authorList>
            <person name="Wang Q."/>
            <person name="Xie N."/>
            <person name="Qin Y."/>
            <person name="Shen N."/>
            <person name="Zhu J."/>
            <person name="Mi H."/>
            <person name="Huang R."/>
        </authorList>
    </citation>
    <scope>NUCLEOTIDE SEQUENCE [LARGE SCALE GENOMIC DNA]</scope>
    <source>
        <strain evidence="2 3">GST4</strain>
    </source>
</reference>
<accession>A0A074LJT3</accession>
<comment type="caution">
    <text evidence="2">The sequence shown here is derived from an EMBL/GenBank/DDBJ whole genome shotgun (WGS) entry which is preliminary data.</text>
</comment>